<keyword evidence="1" id="KW-1133">Transmembrane helix</keyword>
<reference evidence="2 3" key="1">
    <citation type="journal article" date="2011" name="Stand. Genomic Sci.">
        <title>High quality draft genome sequence of Segniliparus rugosus CDC 945(T)= (ATCC BAA-974(T)).</title>
        <authorList>
            <person name="Earl A.M."/>
            <person name="Desjardins C.A."/>
            <person name="Fitzgerald M.G."/>
            <person name="Arachchi H.M."/>
            <person name="Zeng Q."/>
            <person name="Mehta T."/>
            <person name="Griggs A."/>
            <person name="Birren B.W."/>
            <person name="Toney N.C."/>
            <person name="Carr J."/>
            <person name="Posey J."/>
            <person name="Butler W.R."/>
        </authorList>
    </citation>
    <scope>NUCLEOTIDE SEQUENCE [LARGE SCALE GENOMIC DNA]</scope>
    <source>
        <strain evidence="3">ATCC BAA-974 / DSM 45345 / CCUG 50838 / CIP 108380 / JCM 13579 / CDC 945</strain>
    </source>
</reference>
<dbReference type="Proteomes" id="UP000004816">
    <property type="component" value="Unassembled WGS sequence"/>
</dbReference>
<dbReference type="EMBL" id="ACZI02000003">
    <property type="protein sequence ID" value="ERG69178.1"/>
    <property type="molecule type" value="Genomic_DNA"/>
</dbReference>
<keyword evidence="1" id="KW-0472">Membrane</keyword>
<dbReference type="AlphaFoldDB" id="U1N8K9"/>
<accession>U1N8K9</accession>
<evidence type="ECO:0000256" key="1">
    <source>
        <dbReference type="SAM" id="Phobius"/>
    </source>
</evidence>
<keyword evidence="1" id="KW-0812">Transmembrane</keyword>
<protein>
    <submittedName>
        <fullName evidence="2">Uncharacterized protein</fullName>
    </submittedName>
</protein>
<gene>
    <name evidence="2" type="ORF">HMPREF9336_04322</name>
</gene>
<dbReference type="HOGENOM" id="CLU_1915654_0_0_11"/>
<evidence type="ECO:0000313" key="3">
    <source>
        <dbReference type="Proteomes" id="UP000004816"/>
    </source>
</evidence>
<evidence type="ECO:0000313" key="2">
    <source>
        <dbReference type="EMBL" id="ERG69178.1"/>
    </source>
</evidence>
<comment type="caution">
    <text evidence="2">The sequence shown here is derived from an EMBL/GenBank/DDBJ whole genome shotgun (WGS) entry which is preliminary data.</text>
</comment>
<sequence>MPLPPCADESLPSGLICDQANSLLAEPPATDTPDPHPGCVVHEGLPAIVSCPGRPEVRLPEPPVDDSFTPMDKQPTAFTAYTVAAAPVPGAAGADEAQVAPVAALGLAAALSCMGAAAVFRSARAARKRSLS</sequence>
<proteinExistence type="predicted"/>
<dbReference type="STRING" id="679197.HMPREF9336_04322"/>
<organism evidence="2 3">
    <name type="scientific">Segniliparus rugosus (strain ATCC BAA-974 / DSM 45345 / CCUG 50838 / CIP 108380 / JCM 13579 / CDC 945)</name>
    <dbReference type="NCBI Taxonomy" id="679197"/>
    <lineage>
        <taxon>Bacteria</taxon>
        <taxon>Bacillati</taxon>
        <taxon>Actinomycetota</taxon>
        <taxon>Actinomycetes</taxon>
        <taxon>Mycobacteriales</taxon>
        <taxon>Segniliparaceae</taxon>
        <taxon>Segniliparus</taxon>
    </lineage>
</organism>
<feature type="transmembrane region" description="Helical" evidence="1">
    <location>
        <begin position="99"/>
        <end position="120"/>
    </location>
</feature>
<name>U1N8K9_SEGRC</name>
<keyword evidence="3" id="KW-1185">Reference proteome</keyword>